<dbReference type="EMBL" id="MNPL01015678">
    <property type="protein sequence ID" value="OQR70958.1"/>
    <property type="molecule type" value="Genomic_DNA"/>
</dbReference>
<dbReference type="GO" id="GO:0006979">
    <property type="term" value="P:response to oxidative stress"/>
    <property type="evidence" value="ECO:0007669"/>
    <property type="project" value="InterPro"/>
</dbReference>
<dbReference type="AlphaFoldDB" id="A0A1V9XC67"/>
<reference evidence="4 5" key="1">
    <citation type="journal article" date="2017" name="Gigascience">
        <title>Draft genome of the honey bee ectoparasitic mite, Tropilaelaps mercedesae, is shaped by the parasitic life history.</title>
        <authorList>
            <person name="Dong X."/>
            <person name="Armstrong S.D."/>
            <person name="Xia D."/>
            <person name="Makepeace B.L."/>
            <person name="Darby A.C."/>
            <person name="Kadowaki T."/>
        </authorList>
    </citation>
    <scope>NUCLEOTIDE SEQUENCE [LARGE SCALE GENOMIC DNA]</scope>
    <source>
        <strain evidence="4">Wuxi-XJTLU</strain>
    </source>
</reference>
<accession>A0A1V9XC67</accession>
<keyword evidence="3" id="KW-0560">Oxidoreductase</keyword>
<dbReference type="OrthoDB" id="446890at2759"/>
<evidence type="ECO:0000313" key="4">
    <source>
        <dbReference type="EMBL" id="OQR70958.1"/>
    </source>
</evidence>
<evidence type="ECO:0000256" key="3">
    <source>
        <dbReference type="ARBA" id="ARBA00023002"/>
    </source>
</evidence>
<protein>
    <submittedName>
        <fullName evidence="4">Putative phospholipid hydroperoxide glutathione peroxidase 6</fullName>
    </submittedName>
</protein>
<dbReference type="InParanoid" id="A0A1V9XC67"/>
<dbReference type="InterPro" id="IPR036249">
    <property type="entry name" value="Thioredoxin-like_sf"/>
</dbReference>
<keyword evidence="5" id="KW-1185">Reference proteome</keyword>
<comment type="similarity">
    <text evidence="1">Belongs to the glutathione peroxidase family.</text>
</comment>
<dbReference type="Proteomes" id="UP000192247">
    <property type="component" value="Unassembled WGS sequence"/>
</dbReference>
<organism evidence="4 5">
    <name type="scientific">Tropilaelaps mercedesae</name>
    <dbReference type="NCBI Taxonomy" id="418985"/>
    <lineage>
        <taxon>Eukaryota</taxon>
        <taxon>Metazoa</taxon>
        <taxon>Ecdysozoa</taxon>
        <taxon>Arthropoda</taxon>
        <taxon>Chelicerata</taxon>
        <taxon>Arachnida</taxon>
        <taxon>Acari</taxon>
        <taxon>Parasitiformes</taxon>
        <taxon>Mesostigmata</taxon>
        <taxon>Gamasina</taxon>
        <taxon>Dermanyssoidea</taxon>
        <taxon>Laelapidae</taxon>
        <taxon>Tropilaelaps</taxon>
    </lineage>
</organism>
<gene>
    <name evidence="4" type="ORF">BIW11_04064</name>
</gene>
<dbReference type="PROSITE" id="PS51355">
    <property type="entry name" value="GLUTATHIONE_PEROXID_3"/>
    <property type="match status" value="1"/>
</dbReference>
<comment type="caution">
    <text evidence="4">The sequence shown here is derived from an EMBL/GenBank/DDBJ whole genome shotgun (WGS) entry which is preliminary data.</text>
</comment>
<name>A0A1V9XC67_9ACAR</name>
<evidence type="ECO:0000256" key="1">
    <source>
        <dbReference type="ARBA" id="ARBA00006926"/>
    </source>
</evidence>
<dbReference type="Gene3D" id="3.40.30.10">
    <property type="entry name" value="Glutaredoxin"/>
    <property type="match status" value="1"/>
</dbReference>
<dbReference type="SUPFAM" id="SSF52833">
    <property type="entry name" value="Thioredoxin-like"/>
    <property type="match status" value="1"/>
</dbReference>
<dbReference type="STRING" id="418985.A0A1V9XC67"/>
<proteinExistence type="inferred from homology"/>
<evidence type="ECO:0000313" key="5">
    <source>
        <dbReference type="Proteomes" id="UP000192247"/>
    </source>
</evidence>
<dbReference type="InterPro" id="IPR000889">
    <property type="entry name" value="Glutathione_peroxidase"/>
</dbReference>
<sequence>MYDGVKWNFTKFVVDRNGIPVSRFSPTMPPLAIKEEILKYLNQPAKSQSSSATTHKTTEL</sequence>
<dbReference type="GO" id="GO:0004601">
    <property type="term" value="F:peroxidase activity"/>
    <property type="evidence" value="ECO:0007669"/>
    <property type="project" value="UniProtKB-KW"/>
</dbReference>
<evidence type="ECO:0000256" key="2">
    <source>
        <dbReference type="ARBA" id="ARBA00022559"/>
    </source>
</evidence>
<keyword evidence="2 4" id="KW-0575">Peroxidase</keyword>